<protein>
    <recommendedName>
        <fullName evidence="4">Polyketide cyclase / dehydrase and lipid transport</fullName>
    </recommendedName>
</protein>
<feature type="compositionally biased region" description="Basic residues" evidence="1">
    <location>
        <begin position="141"/>
        <end position="159"/>
    </location>
</feature>
<name>S9QS42_9RHOB</name>
<proteinExistence type="predicted"/>
<dbReference type="STRING" id="1123069.ruthe_02413"/>
<feature type="region of interest" description="Disordered" evidence="1">
    <location>
        <begin position="138"/>
        <end position="221"/>
    </location>
</feature>
<dbReference type="InterPro" id="IPR023393">
    <property type="entry name" value="START-like_dom_sf"/>
</dbReference>
<dbReference type="SUPFAM" id="SSF55961">
    <property type="entry name" value="Bet v1-like"/>
    <property type="match status" value="1"/>
</dbReference>
<dbReference type="Gene3D" id="3.30.530.20">
    <property type="match status" value="1"/>
</dbReference>
<feature type="compositionally biased region" description="Pro residues" evidence="1">
    <location>
        <begin position="160"/>
        <end position="177"/>
    </location>
</feature>
<dbReference type="EMBL" id="AOLV01000028">
    <property type="protein sequence ID" value="EPX84201.1"/>
    <property type="molecule type" value="Genomic_DNA"/>
</dbReference>
<dbReference type="CDD" id="cd07812">
    <property type="entry name" value="SRPBCC"/>
    <property type="match status" value="1"/>
</dbReference>
<evidence type="ECO:0008006" key="4">
    <source>
        <dbReference type="Google" id="ProtNLM"/>
    </source>
</evidence>
<evidence type="ECO:0000313" key="3">
    <source>
        <dbReference type="Proteomes" id="UP000015346"/>
    </source>
</evidence>
<reference evidence="2 3" key="1">
    <citation type="journal article" date="2013" name="Stand. Genomic Sci.">
        <title>Genome sequence of the reddish-pigmented Rubellimicrobium thermophilum type strain (DSM 16684(T)), a member of the Roseobacter clade.</title>
        <authorList>
            <person name="Fiebig A."/>
            <person name="Riedel T."/>
            <person name="Gronow S."/>
            <person name="Petersen J."/>
            <person name="Klenk H.P."/>
            <person name="Goker M."/>
        </authorList>
    </citation>
    <scope>NUCLEOTIDE SEQUENCE [LARGE SCALE GENOMIC DNA]</scope>
    <source>
        <strain evidence="2 3">DSM 16684</strain>
    </source>
</reference>
<keyword evidence="3" id="KW-1185">Reference proteome</keyword>
<accession>S9QS42</accession>
<gene>
    <name evidence="2" type="ORF">ruthe_02413</name>
</gene>
<sequence length="221" mass="24287">MDFILRVDIAAPVAHVFAQATDFAAFEREALRRGAVLRRLDRMPHPGPGSTWHAVFPFRGREREVELRLDRLESPLLAEGHFRGQSFRGRLRAECLALSRMTTRLTLSLTVEGQNLAARLALQSLRLGRARIEKRASARLAKWRTRSKRTGKPARHSPKRPGPTPSPLVGPPQPAGPCGPAAVSRNGRRSPRSSSRRRGCAPRPNRPPPCRSAPGPGASGC</sequence>
<evidence type="ECO:0000256" key="1">
    <source>
        <dbReference type="SAM" id="MobiDB-lite"/>
    </source>
</evidence>
<dbReference type="Proteomes" id="UP000015346">
    <property type="component" value="Unassembled WGS sequence"/>
</dbReference>
<feature type="compositionally biased region" description="Low complexity" evidence="1">
    <location>
        <begin position="212"/>
        <end position="221"/>
    </location>
</feature>
<feature type="compositionally biased region" description="Basic residues" evidence="1">
    <location>
        <begin position="186"/>
        <end position="200"/>
    </location>
</feature>
<dbReference type="AlphaFoldDB" id="S9QS42"/>
<dbReference type="HOGENOM" id="CLU_1249863_0_0_5"/>
<organism evidence="2 3">
    <name type="scientific">Rubellimicrobium thermophilum DSM 16684</name>
    <dbReference type="NCBI Taxonomy" id="1123069"/>
    <lineage>
        <taxon>Bacteria</taxon>
        <taxon>Pseudomonadati</taxon>
        <taxon>Pseudomonadota</taxon>
        <taxon>Alphaproteobacteria</taxon>
        <taxon>Rhodobacterales</taxon>
        <taxon>Roseobacteraceae</taxon>
        <taxon>Rubellimicrobium</taxon>
    </lineage>
</organism>
<evidence type="ECO:0000313" key="2">
    <source>
        <dbReference type="EMBL" id="EPX84201.1"/>
    </source>
</evidence>
<comment type="caution">
    <text evidence="2">The sequence shown here is derived from an EMBL/GenBank/DDBJ whole genome shotgun (WGS) entry which is preliminary data.</text>
</comment>